<organism evidence="1 2">
    <name type="scientific">Diphasiastrum complanatum</name>
    <name type="common">Issler's clubmoss</name>
    <name type="synonym">Lycopodium complanatum</name>
    <dbReference type="NCBI Taxonomy" id="34168"/>
    <lineage>
        <taxon>Eukaryota</taxon>
        <taxon>Viridiplantae</taxon>
        <taxon>Streptophyta</taxon>
        <taxon>Embryophyta</taxon>
        <taxon>Tracheophyta</taxon>
        <taxon>Lycopodiopsida</taxon>
        <taxon>Lycopodiales</taxon>
        <taxon>Lycopodiaceae</taxon>
        <taxon>Lycopodioideae</taxon>
        <taxon>Diphasiastrum</taxon>
    </lineage>
</organism>
<keyword evidence="2" id="KW-1185">Reference proteome</keyword>
<sequence>MESQHASGFRRPRSITSRNPRSATLLRESFTSLSPHMSFQTQTGDGNYISSLSSLPERHIEQTTGRALQNVEARDGYVDVRCKTHSFSRLQEVRDGHKQADNTASKENQSVKNILVNEVAGRPTKLKLKLGGVTHTLHALLPPEKDLRDNSEFHEWPKTGVPSARKRRHRLILQGFSDDEETAILVSEKFREKHTKEKVSDLPNWGLQHELNKSIGQFEGESSPKFCSLNSFVPPSGPPLRKSSRVVKRRVFHLDEDQTSETGRKSRRKLEDEDEFHQDYVDNDKEACLRRGSSIDGAATMDSDERGAQRLVGTMKEPTCWGDAKKKSDILTARQRSLQSCKQGVADSETSLIEFPEGLMPSFSRKQKVNLSEEDRQAKKAEATRRRKQQVEKAAKDVQASAIQKILGQDSVRKKREDRLQKQREQSVQSKKFSEVKPASNSIRWIYGPTGTVVSWSKDVELPMLFNSGPLRTSSSNISPIHQAFSRTYQLSTDLVDARQLDYPCIDFVGWFFIGLVIHHLAKNVPFLHATTHTNIGTQN</sequence>
<dbReference type="EMBL" id="CM055096">
    <property type="protein sequence ID" value="KAJ7557156.1"/>
    <property type="molecule type" value="Genomic_DNA"/>
</dbReference>
<comment type="caution">
    <text evidence="1">The sequence shown here is derived from an EMBL/GenBank/DDBJ whole genome shotgun (WGS) entry which is preliminary data.</text>
</comment>
<dbReference type="Proteomes" id="UP001162992">
    <property type="component" value="Chromosome 5"/>
</dbReference>
<proteinExistence type="predicted"/>
<evidence type="ECO:0000313" key="2">
    <source>
        <dbReference type="Proteomes" id="UP001162992"/>
    </source>
</evidence>
<name>A0ACC2DS93_DIPCM</name>
<reference evidence="2" key="1">
    <citation type="journal article" date="2024" name="Proc. Natl. Acad. Sci. U.S.A.">
        <title>Extraordinary preservation of gene collinearity over three hundred million years revealed in homosporous lycophytes.</title>
        <authorList>
            <person name="Li C."/>
            <person name="Wickell D."/>
            <person name="Kuo L.Y."/>
            <person name="Chen X."/>
            <person name="Nie B."/>
            <person name="Liao X."/>
            <person name="Peng D."/>
            <person name="Ji J."/>
            <person name="Jenkins J."/>
            <person name="Williams M."/>
            <person name="Shu S."/>
            <person name="Plott C."/>
            <person name="Barry K."/>
            <person name="Rajasekar S."/>
            <person name="Grimwood J."/>
            <person name="Han X."/>
            <person name="Sun S."/>
            <person name="Hou Z."/>
            <person name="He W."/>
            <person name="Dai G."/>
            <person name="Sun C."/>
            <person name="Schmutz J."/>
            <person name="Leebens-Mack J.H."/>
            <person name="Li F.W."/>
            <person name="Wang L."/>
        </authorList>
    </citation>
    <scope>NUCLEOTIDE SEQUENCE [LARGE SCALE GENOMIC DNA]</scope>
    <source>
        <strain evidence="2">cv. PW_Plant_1</strain>
    </source>
</reference>
<accession>A0ACC2DS93</accession>
<gene>
    <name evidence="1" type="ORF">O6H91_05G114000</name>
</gene>
<evidence type="ECO:0000313" key="1">
    <source>
        <dbReference type="EMBL" id="KAJ7557156.1"/>
    </source>
</evidence>
<protein>
    <submittedName>
        <fullName evidence="1">Uncharacterized protein</fullName>
    </submittedName>
</protein>